<dbReference type="GO" id="GO:0006772">
    <property type="term" value="P:thiamine metabolic process"/>
    <property type="evidence" value="ECO:0007669"/>
    <property type="project" value="UniProtKB-UniRule"/>
</dbReference>
<reference evidence="7 8" key="1">
    <citation type="journal article" date="2015" name="Int. J. Syst. Evol. Microbiol.">
        <title>Gemmobacter intermedius sp. nov., isolated from a white stork (Ciconia ciconia).</title>
        <authorList>
            <person name="Kampfer P."/>
            <person name="Jerzak L."/>
            <person name="Wilharm G."/>
            <person name="Golke J."/>
            <person name="Busse H.J."/>
            <person name="Glaeser S.P."/>
        </authorList>
    </citation>
    <scope>NUCLEOTIDE SEQUENCE [LARGE SCALE GENOMIC DNA]</scope>
    <source>
        <strain evidence="7 8">119/4</strain>
    </source>
</reference>
<evidence type="ECO:0000256" key="5">
    <source>
        <dbReference type="NCBIfam" id="TIGR01378"/>
    </source>
</evidence>
<evidence type="ECO:0000256" key="2">
    <source>
        <dbReference type="ARBA" id="ARBA00022741"/>
    </source>
</evidence>
<dbReference type="OrthoDB" id="7057856at2"/>
<keyword evidence="1 7" id="KW-0808">Transferase</keyword>
<comment type="caution">
    <text evidence="7">The sequence shown here is derived from an EMBL/GenBank/DDBJ whole genome shotgun (WGS) entry which is preliminary data.</text>
</comment>
<dbReference type="GO" id="GO:0005524">
    <property type="term" value="F:ATP binding"/>
    <property type="evidence" value="ECO:0007669"/>
    <property type="project" value="UniProtKB-KW"/>
</dbReference>
<name>A0A3S3UMJ5_9RHOB</name>
<evidence type="ECO:0000313" key="7">
    <source>
        <dbReference type="EMBL" id="RWY44250.1"/>
    </source>
</evidence>
<protein>
    <recommendedName>
        <fullName evidence="5">Thiamine diphosphokinase</fullName>
        <ecNumber evidence="5">2.7.6.2</ecNumber>
    </recommendedName>
</protein>
<dbReference type="NCBIfam" id="TIGR01378">
    <property type="entry name" value="thi_PPkinase"/>
    <property type="match status" value="1"/>
</dbReference>
<keyword evidence="4" id="KW-0067">ATP-binding</keyword>
<dbReference type="EMBL" id="SBLC01000003">
    <property type="protein sequence ID" value="RWY44250.1"/>
    <property type="molecule type" value="Genomic_DNA"/>
</dbReference>
<evidence type="ECO:0000256" key="1">
    <source>
        <dbReference type="ARBA" id="ARBA00022679"/>
    </source>
</evidence>
<dbReference type="SUPFAM" id="SSF63862">
    <property type="entry name" value="Thiamin pyrophosphokinase, substrate-binding domain"/>
    <property type="match status" value="1"/>
</dbReference>
<dbReference type="PANTHER" id="PTHR41299:SF1">
    <property type="entry name" value="THIAMINE PYROPHOSPHOKINASE"/>
    <property type="match status" value="1"/>
</dbReference>
<dbReference type="InterPro" id="IPR006282">
    <property type="entry name" value="Thi_PPkinase"/>
</dbReference>
<dbReference type="InterPro" id="IPR036759">
    <property type="entry name" value="TPK_catalytic_sf"/>
</dbReference>
<dbReference type="GO" id="GO:0016301">
    <property type="term" value="F:kinase activity"/>
    <property type="evidence" value="ECO:0007669"/>
    <property type="project" value="UniProtKB-KW"/>
</dbReference>
<sequence length="227" mass="24189">METKLVESLHGITLIGGGPVPPALMTEALGLAPTLVAADGGADRAIKLGVSPRAVIGDLDSLSRAARQRFADRLHRITEQYSTDFDKALRHISAPFCLCLGFSGGRVDHTLAVFNSLVQRSERHALILSASDVVLAAPPGRELQLSLPPRCRVSLFPMASVTGRSQGLRWPIEGIRFTPAGHIGTSNIASCPEVRLQFDQPGMLVILPRAQLRAALSALGTQHVPGK</sequence>
<dbReference type="Proteomes" id="UP000287168">
    <property type="component" value="Unassembled WGS sequence"/>
</dbReference>
<dbReference type="GO" id="GO:0004788">
    <property type="term" value="F:thiamine diphosphokinase activity"/>
    <property type="evidence" value="ECO:0007669"/>
    <property type="project" value="UniProtKB-UniRule"/>
</dbReference>
<dbReference type="InterPro" id="IPR036371">
    <property type="entry name" value="TPK_B1-bd_sf"/>
</dbReference>
<dbReference type="GO" id="GO:0030975">
    <property type="term" value="F:thiamine binding"/>
    <property type="evidence" value="ECO:0007669"/>
    <property type="project" value="InterPro"/>
</dbReference>
<keyword evidence="2" id="KW-0547">Nucleotide-binding</keyword>
<dbReference type="Pfam" id="PF04263">
    <property type="entry name" value="TPK_catalytic"/>
    <property type="match status" value="1"/>
</dbReference>
<evidence type="ECO:0000256" key="4">
    <source>
        <dbReference type="ARBA" id="ARBA00022840"/>
    </source>
</evidence>
<dbReference type="PANTHER" id="PTHR41299">
    <property type="entry name" value="THIAMINE PYROPHOSPHOKINASE"/>
    <property type="match status" value="1"/>
</dbReference>
<proteinExistence type="predicted"/>
<dbReference type="Gene3D" id="3.40.50.10240">
    <property type="entry name" value="Thiamin pyrophosphokinase, catalytic domain"/>
    <property type="match status" value="1"/>
</dbReference>
<dbReference type="GO" id="GO:0009229">
    <property type="term" value="P:thiamine diphosphate biosynthetic process"/>
    <property type="evidence" value="ECO:0007669"/>
    <property type="project" value="InterPro"/>
</dbReference>
<evidence type="ECO:0000256" key="3">
    <source>
        <dbReference type="ARBA" id="ARBA00022777"/>
    </source>
</evidence>
<gene>
    <name evidence="7" type="ORF">EP867_02390</name>
</gene>
<dbReference type="InterPro" id="IPR053149">
    <property type="entry name" value="TPK"/>
</dbReference>
<organism evidence="7 8">
    <name type="scientific">Falsigemmobacter intermedius</name>
    <dbReference type="NCBI Taxonomy" id="1553448"/>
    <lineage>
        <taxon>Bacteria</taxon>
        <taxon>Pseudomonadati</taxon>
        <taxon>Pseudomonadota</taxon>
        <taxon>Alphaproteobacteria</taxon>
        <taxon>Rhodobacterales</taxon>
        <taxon>Paracoccaceae</taxon>
        <taxon>Falsigemmobacter</taxon>
    </lineage>
</organism>
<dbReference type="CDD" id="cd07995">
    <property type="entry name" value="TPK"/>
    <property type="match status" value="1"/>
</dbReference>
<dbReference type="EC" id="2.7.6.2" evidence="5"/>
<evidence type="ECO:0000313" key="8">
    <source>
        <dbReference type="Proteomes" id="UP000287168"/>
    </source>
</evidence>
<keyword evidence="8" id="KW-1185">Reference proteome</keyword>
<dbReference type="InterPro" id="IPR007371">
    <property type="entry name" value="TPK_catalytic"/>
</dbReference>
<dbReference type="AlphaFoldDB" id="A0A3S3UMJ5"/>
<keyword evidence="3 7" id="KW-0418">Kinase</keyword>
<dbReference type="RefSeq" id="WP_128486612.1">
    <property type="nucleotide sequence ID" value="NZ_JBHLXB010000170.1"/>
</dbReference>
<evidence type="ECO:0000259" key="6">
    <source>
        <dbReference type="Pfam" id="PF04263"/>
    </source>
</evidence>
<accession>A0A3S3UMJ5</accession>
<dbReference type="SUPFAM" id="SSF63999">
    <property type="entry name" value="Thiamin pyrophosphokinase, catalytic domain"/>
    <property type="match status" value="1"/>
</dbReference>
<feature type="domain" description="Thiamin pyrophosphokinase catalytic" evidence="6">
    <location>
        <begin position="32"/>
        <end position="120"/>
    </location>
</feature>